<evidence type="ECO:0000256" key="1">
    <source>
        <dbReference type="ARBA" id="ARBA00023002"/>
    </source>
</evidence>
<dbReference type="Pfam" id="PF13738">
    <property type="entry name" value="Pyr_redox_3"/>
    <property type="match status" value="1"/>
</dbReference>
<comment type="caution">
    <text evidence="2">The sequence shown here is derived from an EMBL/GenBank/DDBJ whole genome shotgun (WGS) entry which is preliminary data.</text>
</comment>
<evidence type="ECO:0000313" key="2">
    <source>
        <dbReference type="EMBL" id="MDK4335105.1"/>
    </source>
</evidence>
<dbReference type="Gene3D" id="3.50.50.60">
    <property type="entry name" value="FAD/NAD(P)-binding domain"/>
    <property type="match status" value="1"/>
</dbReference>
<dbReference type="GO" id="GO:0004497">
    <property type="term" value="F:monooxygenase activity"/>
    <property type="evidence" value="ECO:0007669"/>
    <property type="project" value="TreeGrafter"/>
</dbReference>
<proteinExistence type="predicted"/>
<sequence length="327" mass="35487">MLDCIVIGGGQAGLATGYYLRKKRLDFQILDAEPAPGAAWRHAWPSLTLFSNSASSNLPGLPMPHHDGFPPASHVIDYFTRYEQRYDLPVRRPVRVKQVTHDGENFHVTTDDERLTARTVVAATGTWSSPFIPYYPGSFGGRQWHSAVYPGPDPFRGESVAVVGAGNSGAQIAAELVLSGVDTTWFTAKPPRWMPDDVDGRVLFQRNRARLNAMMRGEPDPGADTNLGDIVVVPPVKRARDEGLLKASPMFSSLDEVEADHLIWCTGFRPALGPFRALLDGRTPTVEGLFLVGYGTWTGPGSATITGVSPFAKQTAGDIAKLCSPDL</sequence>
<reference evidence="2" key="1">
    <citation type="submission" date="2023-05" db="EMBL/GenBank/DDBJ databases">
        <title>Metabolic capabilities are highly conserved among human nasal-associated Corynebacterium species in pangenomic analyses.</title>
        <authorList>
            <person name="Tran T.H."/>
            <person name="Roberts A.Q."/>
            <person name="Escapa I.F."/>
            <person name="Gao W."/>
            <person name="Conlan S."/>
            <person name="Kong H."/>
            <person name="Segre J.A."/>
            <person name="Kelly M.S."/>
            <person name="Lemon K.P."/>
        </authorList>
    </citation>
    <scope>NUCLEOTIDE SEQUENCE</scope>
    <source>
        <strain evidence="2">KPL2618</strain>
    </source>
</reference>
<name>A0AAP4F9Z1_9CORY</name>
<dbReference type="PRINTS" id="PR00368">
    <property type="entry name" value="FADPNR"/>
</dbReference>
<dbReference type="PANTHER" id="PTHR43539:SF78">
    <property type="entry name" value="FLAVIN-CONTAINING MONOOXYGENASE"/>
    <property type="match status" value="1"/>
</dbReference>
<dbReference type="RefSeq" id="WP_284642228.1">
    <property type="nucleotide sequence ID" value="NZ_JASNVU010000007.1"/>
</dbReference>
<keyword evidence="1" id="KW-0560">Oxidoreductase</keyword>
<dbReference type="SUPFAM" id="SSF51905">
    <property type="entry name" value="FAD/NAD(P)-binding domain"/>
    <property type="match status" value="2"/>
</dbReference>
<dbReference type="InterPro" id="IPR050982">
    <property type="entry name" value="Auxin_biosynth/cation_transpt"/>
</dbReference>
<dbReference type="PANTHER" id="PTHR43539">
    <property type="entry name" value="FLAVIN-BINDING MONOOXYGENASE-LIKE PROTEIN (AFU_ORTHOLOGUE AFUA_4G09220)"/>
    <property type="match status" value="1"/>
</dbReference>
<dbReference type="EMBL" id="JASNVU010000007">
    <property type="protein sequence ID" value="MDK4335105.1"/>
    <property type="molecule type" value="Genomic_DNA"/>
</dbReference>
<organism evidence="2 3">
    <name type="scientific">Corynebacterium accolens</name>
    <dbReference type="NCBI Taxonomy" id="38284"/>
    <lineage>
        <taxon>Bacteria</taxon>
        <taxon>Bacillati</taxon>
        <taxon>Actinomycetota</taxon>
        <taxon>Actinomycetes</taxon>
        <taxon>Mycobacteriales</taxon>
        <taxon>Corynebacteriaceae</taxon>
        <taxon>Corynebacterium</taxon>
    </lineage>
</organism>
<evidence type="ECO:0000313" key="3">
    <source>
        <dbReference type="Proteomes" id="UP001230317"/>
    </source>
</evidence>
<protein>
    <submittedName>
        <fullName evidence="2">NAD(P)-binding domain-containing protein</fullName>
    </submittedName>
</protein>
<dbReference type="PRINTS" id="PR00469">
    <property type="entry name" value="PNDRDTASEII"/>
</dbReference>
<dbReference type="GO" id="GO:0050660">
    <property type="term" value="F:flavin adenine dinucleotide binding"/>
    <property type="evidence" value="ECO:0007669"/>
    <property type="project" value="TreeGrafter"/>
</dbReference>
<dbReference type="AlphaFoldDB" id="A0AAP4F9Z1"/>
<dbReference type="Proteomes" id="UP001230317">
    <property type="component" value="Unassembled WGS sequence"/>
</dbReference>
<gene>
    <name evidence="2" type="ORF">QPX58_06715</name>
</gene>
<accession>A0AAP4F9Z1</accession>
<dbReference type="InterPro" id="IPR036188">
    <property type="entry name" value="FAD/NAD-bd_sf"/>
</dbReference>